<dbReference type="InterPro" id="IPR018062">
    <property type="entry name" value="HTH_AraC-typ_CS"/>
</dbReference>
<dbReference type="Gene3D" id="1.10.10.60">
    <property type="entry name" value="Homeodomain-like"/>
    <property type="match status" value="1"/>
</dbReference>
<dbReference type="AlphaFoldDB" id="X1RCN5"/>
<dbReference type="GO" id="GO:0003700">
    <property type="term" value="F:DNA-binding transcription factor activity"/>
    <property type="evidence" value="ECO:0007669"/>
    <property type="project" value="InterPro"/>
</dbReference>
<protein>
    <recommendedName>
        <fullName evidence="4">HTH araC/xylS-type domain-containing protein</fullName>
    </recommendedName>
</protein>
<dbReference type="GO" id="GO:0043565">
    <property type="term" value="F:sequence-specific DNA binding"/>
    <property type="evidence" value="ECO:0007669"/>
    <property type="project" value="InterPro"/>
</dbReference>
<reference evidence="5" key="1">
    <citation type="journal article" date="2014" name="Front. Microbiol.">
        <title>High frequency of phylogenetically diverse reductive dehalogenase-homologous genes in deep subseafloor sedimentary metagenomes.</title>
        <authorList>
            <person name="Kawai M."/>
            <person name="Futagami T."/>
            <person name="Toyoda A."/>
            <person name="Takaki Y."/>
            <person name="Nishi S."/>
            <person name="Hori S."/>
            <person name="Arai W."/>
            <person name="Tsubouchi T."/>
            <person name="Morono Y."/>
            <person name="Uchiyama I."/>
            <person name="Ito T."/>
            <person name="Fujiyama A."/>
            <person name="Inagaki F."/>
            <person name="Takami H."/>
        </authorList>
    </citation>
    <scope>NUCLEOTIDE SEQUENCE</scope>
    <source>
        <strain evidence="5">Expedition CK06-06</strain>
    </source>
</reference>
<accession>X1RCN5</accession>
<dbReference type="Pfam" id="PF12833">
    <property type="entry name" value="HTH_18"/>
    <property type="match status" value="1"/>
</dbReference>
<gene>
    <name evidence="5" type="ORF">S12H4_22745</name>
</gene>
<name>X1RCN5_9ZZZZ</name>
<dbReference type="PROSITE" id="PS00041">
    <property type="entry name" value="HTH_ARAC_FAMILY_1"/>
    <property type="match status" value="1"/>
</dbReference>
<dbReference type="EMBL" id="BARW01011922">
    <property type="protein sequence ID" value="GAI78333.1"/>
    <property type="molecule type" value="Genomic_DNA"/>
</dbReference>
<dbReference type="PROSITE" id="PS01124">
    <property type="entry name" value="HTH_ARAC_FAMILY_2"/>
    <property type="match status" value="1"/>
</dbReference>
<keyword evidence="3" id="KW-0804">Transcription</keyword>
<sequence length="105" mass="12486">HSEDEKLKINYSDYLTTETGKDYHYLSNLFSDIENVTIERFIILQKIERVKELIIYDELTLSEIAYKLNYSSVAHLSNQFKQVTGFNPTRFKKLKSHKRKPIDEI</sequence>
<evidence type="ECO:0000313" key="5">
    <source>
        <dbReference type="EMBL" id="GAI78333.1"/>
    </source>
</evidence>
<dbReference type="SUPFAM" id="SSF46689">
    <property type="entry name" value="Homeodomain-like"/>
    <property type="match status" value="1"/>
</dbReference>
<evidence type="ECO:0000256" key="3">
    <source>
        <dbReference type="ARBA" id="ARBA00023163"/>
    </source>
</evidence>
<proteinExistence type="predicted"/>
<feature type="non-terminal residue" evidence="5">
    <location>
        <position position="1"/>
    </location>
</feature>
<dbReference type="SMART" id="SM00342">
    <property type="entry name" value="HTH_ARAC"/>
    <property type="match status" value="1"/>
</dbReference>
<evidence type="ECO:0000256" key="2">
    <source>
        <dbReference type="ARBA" id="ARBA00023125"/>
    </source>
</evidence>
<evidence type="ECO:0000256" key="1">
    <source>
        <dbReference type="ARBA" id="ARBA00023015"/>
    </source>
</evidence>
<organism evidence="5">
    <name type="scientific">marine sediment metagenome</name>
    <dbReference type="NCBI Taxonomy" id="412755"/>
    <lineage>
        <taxon>unclassified sequences</taxon>
        <taxon>metagenomes</taxon>
        <taxon>ecological metagenomes</taxon>
    </lineage>
</organism>
<feature type="domain" description="HTH araC/xylS-type" evidence="4">
    <location>
        <begin position="25"/>
        <end position="94"/>
    </location>
</feature>
<keyword evidence="2" id="KW-0238">DNA-binding</keyword>
<comment type="caution">
    <text evidence="5">The sequence shown here is derived from an EMBL/GenBank/DDBJ whole genome shotgun (WGS) entry which is preliminary data.</text>
</comment>
<dbReference type="PANTHER" id="PTHR43280:SF2">
    <property type="entry name" value="HTH-TYPE TRANSCRIPTIONAL REGULATOR EXSA"/>
    <property type="match status" value="1"/>
</dbReference>
<dbReference type="InterPro" id="IPR018060">
    <property type="entry name" value="HTH_AraC"/>
</dbReference>
<dbReference type="PANTHER" id="PTHR43280">
    <property type="entry name" value="ARAC-FAMILY TRANSCRIPTIONAL REGULATOR"/>
    <property type="match status" value="1"/>
</dbReference>
<evidence type="ECO:0000259" key="4">
    <source>
        <dbReference type="PROSITE" id="PS01124"/>
    </source>
</evidence>
<keyword evidence="1" id="KW-0805">Transcription regulation</keyword>
<dbReference type="InterPro" id="IPR009057">
    <property type="entry name" value="Homeodomain-like_sf"/>
</dbReference>